<protein>
    <submittedName>
        <fullName evidence="1">Uncharacterized protein</fullName>
    </submittedName>
</protein>
<organism evidence="1 2">
    <name type="scientific">Streptomyces rubradiris</name>
    <name type="common">Streptomyces achromogenes subsp. rubradiris</name>
    <dbReference type="NCBI Taxonomy" id="285531"/>
    <lineage>
        <taxon>Bacteria</taxon>
        <taxon>Bacillati</taxon>
        <taxon>Actinomycetota</taxon>
        <taxon>Actinomycetes</taxon>
        <taxon>Kitasatosporales</taxon>
        <taxon>Streptomycetaceae</taxon>
        <taxon>Streptomyces</taxon>
    </lineage>
</organism>
<name>A0ABQ3RNJ9_STRRR</name>
<proteinExistence type="predicted"/>
<dbReference type="RefSeq" id="WP_189995934.1">
    <property type="nucleotide sequence ID" value="NZ_BNCB01000008.1"/>
</dbReference>
<keyword evidence="2" id="KW-1185">Reference proteome</keyword>
<gene>
    <name evidence="1" type="ORF">Srubr_72690</name>
</gene>
<sequence>MRQRTYPGPPVDPPLDGWLYEARPKPGCTRCAELKAQLDRATRRGEANARFEAARSIRQCAHEAAE</sequence>
<evidence type="ECO:0000313" key="2">
    <source>
        <dbReference type="Proteomes" id="UP000646738"/>
    </source>
</evidence>
<accession>A0ABQ3RNJ9</accession>
<dbReference type="Proteomes" id="UP000646738">
    <property type="component" value="Unassembled WGS sequence"/>
</dbReference>
<dbReference type="EMBL" id="BNEA01000015">
    <property type="protein sequence ID" value="GHI57423.1"/>
    <property type="molecule type" value="Genomic_DNA"/>
</dbReference>
<comment type="caution">
    <text evidence="1">The sequence shown here is derived from an EMBL/GenBank/DDBJ whole genome shotgun (WGS) entry which is preliminary data.</text>
</comment>
<reference evidence="2" key="1">
    <citation type="submission" date="2023-07" db="EMBL/GenBank/DDBJ databases">
        <title>Whole genome shotgun sequence of Streptomyces achromogenes subsp. rubradiris NBRC 14000.</title>
        <authorList>
            <person name="Komaki H."/>
            <person name="Tamura T."/>
        </authorList>
    </citation>
    <scope>NUCLEOTIDE SEQUENCE [LARGE SCALE GENOMIC DNA]</scope>
    <source>
        <strain evidence="2">NBRC 14000</strain>
    </source>
</reference>
<evidence type="ECO:0000313" key="1">
    <source>
        <dbReference type="EMBL" id="GHI57423.1"/>
    </source>
</evidence>